<comment type="caution">
    <text evidence="8">The sequence shown here is derived from an EMBL/GenBank/DDBJ whole genome shotgun (WGS) entry which is preliminary data.</text>
</comment>
<reference evidence="8 9" key="1">
    <citation type="submission" date="2015-11" db="EMBL/GenBank/DDBJ databases">
        <title>The genome of Debaryomyces fabryi.</title>
        <authorList>
            <person name="Tafer H."/>
            <person name="Lopandic K."/>
        </authorList>
    </citation>
    <scope>NUCLEOTIDE SEQUENCE [LARGE SCALE GENOMIC DNA]</scope>
    <source>
        <strain evidence="8 9">CBS 789</strain>
    </source>
</reference>
<name>A0A0V1PUF8_9ASCO</name>
<dbReference type="PANTHER" id="PTHR11223:SF2">
    <property type="entry name" value="EXPORTIN-1"/>
    <property type="match status" value="1"/>
</dbReference>
<feature type="domain" description="Importin N-terminal" evidence="7">
    <location>
        <begin position="34"/>
        <end position="100"/>
    </location>
</feature>
<proteinExistence type="inferred from homology"/>
<dbReference type="SUPFAM" id="SSF48371">
    <property type="entry name" value="ARM repeat"/>
    <property type="match status" value="1"/>
</dbReference>
<dbReference type="Pfam" id="PF18787">
    <property type="entry name" value="CRM1_repeat_3"/>
    <property type="match status" value="1"/>
</dbReference>
<dbReference type="GeneID" id="26841444"/>
<evidence type="ECO:0000313" key="8">
    <source>
        <dbReference type="EMBL" id="KRZ99810.1"/>
    </source>
</evidence>
<dbReference type="GO" id="GO:0051170">
    <property type="term" value="P:import into nucleus"/>
    <property type="evidence" value="ECO:0007669"/>
    <property type="project" value="UniProtKB-ARBA"/>
</dbReference>
<dbReference type="InterPro" id="IPR013598">
    <property type="entry name" value="Exportin-1/Importin-b-like"/>
</dbReference>
<dbReference type="RefSeq" id="XP_015465913.1">
    <property type="nucleotide sequence ID" value="XM_015613264.1"/>
</dbReference>
<dbReference type="InterPro" id="IPR016024">
    <property type="entry name" value="ARM-type_fold"/>
</dbReference>
<evidence type="ECO:0000256" key="5">
    <source>
        <dbReference type="ARBA" id="ARBA00023242"/>
    </source>
</evidence>
<protein>
    <recommendedName>
        <fullName evidence="7">Importin N-terminal domain-containing protein</fullName>
    </recommendedName>
</protein>
<dbReference type="AlphaFoldDB" id="A0A0V1PUF8"/>
<evidence type="ECO:0000256" key="1">
    <source>
        <dbReference type="ARBA" id="ARBA00004123"/>
    </source>
</evidence>
<feature type="compositionally biased region" description="Basic and acidic residues" evidence="6">
    <location>
        <begin position="1056"/>
        <end position="1066"/>
    </location>
</feature>
<dbReference type="InterPro" id="IPR014877">
    <property type="entry name" value="XPO1_C_dom"/>
</dbReference>
<accession>A0A0V1PUF8</accession>
<comment type="similarity">
    <text evidence="2">Belongs to the exportin family.</text>
</comment>
<dbReference type="GO" id="GO:0000056">
    <property type="term" value="P:ribosomal small subunit export from nucleus"/>
    <property type="evidence" value="ECO:0007669"/>
    <property type="project" value="TreeGrafter"/>
</dbReference>
<dbReference type="Pfam" id="PF08767">
    <property type="entry name" value="CRM1_C"/>
    <property type="match status" value="1"/>
</dbReference>
<evidence type="ECO:0000259" key="7">
    <source>
        <dbReference type="PROSITE" id="PS50166"/>
    </source>
</evidence>
<gene>
    <name evidence="8" type="ORF">AC631_04435</name>
</gene>
<dbReference type="SMART" id="SM01102">
    <property type="entry name" value="CRM1_C"/>
    <property type="match status" value="1"/>
</dbReference>
<dbReference type="GO" id="GO:0031267">
    <property type="term" value="F:small GTPase binding"/>
    <property type="evidence" value="ECO:0007669"/>
    <property type="project" value="InterPro"/>
</dbReference>
<dbReference type="InterPro" id="IPR001494">
    <property type="entry name" value="Importin-beta_N"/>
</dbReference>
<dbReference type="GO" id="GO:0000055">
    <property type="term" value="P:ribosomal large subunit export from nucleus"/>
    <property type="evidence" value="ECO:0007669"/>
    <property type="project" value="TreeGrafter"/>
</dbReference>
<dbReference type="InterPro" id="IPR045065">
    <property type="entry name" value="XPO1/5"/>
</dbReference>
<dbReference type="GO" id="GO:0005634">
    <property type="term" value="C:nucleus"/>
    <property type="evidence" value="ECO:0007669"/>
    <property type="project" value="UniProtKB-SubCell"/>
</dbReference>
<dbReference type="OrthoDB" id="27218at2759"/>
<evidence type="ECO:0000256" key="2">
    <source>
        <dbReference type="ARBA" id="ARBA00009466"/>
    </source>
</evidence>
<dbReference type="InterPro" id="IPR041123">
    <property type="entry name" value="CRM1_repeat"/>
</dbReference>
<dbReference type="PROSITE" id="PS50166">
    <property type="entry name" value="IMPORTIN_B_NT"/>
    <property type="match status" value="1"/>
</dbReference>
<dbReference type="Pfam" id="PF08389">
    <property type="entry name" value="Xpo1"/>
    <property type="match status" value="1"/>
</dbReference>
<dbReference type="Pfam" id="PF18784">
    <property type="entry name" value="CRM1_repeat_2"/>
    <property type="match status" value="1"/>
</dbReference>
<dbReference type="Proteomes" id="UP000054251">
    <property type="component" value="Unassembled WGS sequence"/>
</dbReference>
<feature type="region of interest" description="Disordered" evidence="6">
    <location>
        <begin position="1056"/>
        <end position="1080"/>
    </location>
</feature>
<comment type="subcellular location">
    <subcellularLocation>
        <location evidence="1">Nucleus</location>
    </subcellularLocation>
</comment>
<dbReference type="PANTHER" id="PTHR11223">
    <property type="entry name" value="EXPORTIN 1/5"/>
    <property type="match status" value="1"/>
</dbReference>
<dbReference type="Pfam" id="PF18777">
    <property type="entry name" value="CRM1_repeat"/>
    <property type="match status" value="1"/>
</dbReference>
<dbReference type="GO" id="GO:0005049">
    <property type="term" value="F:nuclear export signal receptor activity"/>
    <property type="evidence" value="ECO:0007669"/>
    <property type="project" value="InterPro"/>
</dbReference>
<dbReference type="Pfam" id="PF03810">
    <property type="entry name" value="IBN_N"/>
    <property type="match status" value="1"/>
</dbReference>
<evidence type="ECO:0000256" key="4">
    <source>
        <dbReference type="ARBA" id="ARBA00022927"/>
    </source>
</evidence>
<evidence type="ECO:0000313" key="9">
    <source>
        <dbReference type="Proteomes" id="UP000054251"/>
    </source>
</evidence>
<dbReference type="GO" id="GO:0005737">
    <property type="term" value="C:cytoplasm"/>
    <property type="evidence" value="ECO:0007669"/>
    <property type="project" value="TreeGrafter"/>
</dbReference>
<dbReference type="SMART" id="SM00913">
    <property type="entry name" value="IBN_N"/>
    <property type="match status" value="1"/>
</dbReference>
<dbReference type="InterPro" id="IPR041235">
    <property type="entry name" value="Exp1_repeat_2"/>
</dbReference>
<keyword evidence="9" id="KW-1185">Reference proteome</keyword>
<keyword evidence="3" id="KW-0813">Transport</keyword>
<sequence length="1080" mass="124346">METILDFSKDLDINLFDQVVGTFYKGSGAEQKEAQRVLSQFQENPESWTKADKILSNSSNAQSKYIALSCLNKLIQYRWKTIPEDERIGIRNFIVNMIISLCDNETIFETERALINKIDLTLVQILKQEWPHNWPQFIPEIVLSSRSSFNVCENNMIILKLLSEEVFDFSQDQLTQAKAKSLRLSMRAEFEEIFKLCYEVLDKTTKSSLIISTLNALLKYIPWIPVNYIFQTDLLKLLTGKFLNPVDTRTITLKCLTEVSNLNSPDLEEKFIIFFKDTMEQIYSIIPPETNLKQSYKIASSNDQSFLQDLAMFICTFLNNHLLPLEQNESLRELLLTSLHYLVELSRIEERELFKTCLDFWCNFVHGLFEEIQKLPQNELSPLMQLSYSSSLKATSGGAPDPAVLAKFPLREHMYTSILSKLRLVMIESMVRPEEVLIVENDEGEIVREFVKESDTIQLYKSMREVLVYLTHLDVVDTEQIMSEKLARQIDESEWSWQNINTLCWAIGSISGTMNEDMEKRFLVSVIKDLLSLTEMKRGKDNKAVVASNIMYIVGQYPRFLKAHWKFLKTVVNKLFEFMHETHEGVQDMACDTFIKITHKCKKHFVAVQQQEREPFINEIIRNIQQITEDLQPQQVHTFYEACGIIVSAQTSKDARDKLLGELMALPNMAWSAIVQQAGKDPELLTNTETVKIIANIIKTNVSVCKALGPGFYSQLGLMYVDMLSLYKAVSTMISDFVAKDGLIATKTPKVRGLRTIKKEILKMIETYINQADNLEEIVRDLAQPLFGAVLEDYSSNVPDARDAEVLNCMTALISKVGHMIPEGVVLILQKVFECTLDMIKNDFVEYPEHRVEFYKLLKEINSKSFQALLQLSGDAFQSLINAALWAFKHNNREVEDNGLSLTLELIENVEKLGDTPFTKAFYENFYFQILSDTFYVFTQPDHKSGFRYQSQLLAQLIHLVEDNVIKAPLYTHEQAPEGTSNSDFLKQYLAQLLISAFDNLQKEQLVNFLNVLTSVYKDLNKFKATLRDFLIQIKEFGGDPTDYLFAEDKEIEKQEQNRLQREKDLQVGGLIKPSEMDDE</sequence>
<dbReference type="EMBL" id="LMYN01000119">
    <property type="protein sequence ID" value="KRZ99810.1"/>
    <property type="molecule type" value="Genomic_DNA"/>
</dbReference>
<dbReference type="InterPro" id="IPR040485">
    <property type="entry name" value="XPO1_repeat_3"/>
</dbReference>
<dbReference type="InterPro" id="IPR011989">
    <property type="entry name" value="ARM-like"/>
</dbReference>
<dbReference type="FunFam" id="1.25.10.10:FF:000490">
    <property type="entry name" value="CRM1p Major karyopherin"/>
    <property type="match status" value="1"/>
</dbReference>
<dbReference type="Gene3D" id="1.25.10.10">
    <property type="entry name" value="Leucine-rich Repeat Variant"/>
    <property type="match status" value="1"/>
</dbReference>
<evidence type="ECO:0000256" key="6">
    <source>
        <dbReference type="SAM" id="MobiDB-lite"/>
    </source>
</evidence>
<keyword evidence="4" id="KW-0653">Protein transport</keyword>
<keyword evidence="5" id="KW-0539">Nucleus</keyword>
<evidence type="ECO:0000256" key="3">
    <source>
        <dbReference type="ARBA" id="ARBA00022448"/>
    </source>
</evidence>
<dbReference type="GO" id="GO:0006611">
    <property type="term" value="P:protein export from nucleus"/>
    <property type="evidence" value="ECO:0007669"/>
    <property type="project" value="InterPro"/>
</dbReference>
<organism evidence="8 9">
    <name type="scientific">Debaryomyces fabryi</name>
    <dbReference type="NCBI Taxonomy" id="58627"/>
    <lineage>
        <taxon>Eukaryota</taxon>
        <taxon>Fungi</taxon>
        <taxon>Dikarya</taxon>
        <taxon>Ascomycota</taxon>
        <taxon>Saccharomycotina</taxon>
        <taxon>Pichiomycetes</taxon>
        <taxon>Debaryomycetaceae</taxon>
        <taxon>Debaryomyces</taxon>
    </lineage>
</organism>